<evidence type="ECO:0000313" key="3">
    <source>
        <dbReference type="EMBL" id="WNM24322.1"/>
    </source>
</evidence>
<keyword evidence="5" id="KW-1185">Reference proteome</keyword>
<dbReference type="CDD" id="cd07814">
    <property type="entry name" value="SRPBCC_CalC_Aha1-like"/>
    <property type="match status" value="1"/>
</dbReference>
<accession>A0AA96FBD9</accession>
<evidence type="ECO:0000313" key="4">
    <source>
        <dbReference type="EMBL" id="WNM27144.1"/>
    </source>
</evidence>
<protein>
    <submittedName>
        <fullName evidence="3">SRPBCC family protein</fullName>
    </submittedName>
</protein>
<proteinExistence type="inferred from homology"/>
<gene>
    <name evidence="3" type="ORF">RN606_13305</name>
    <name evidence="4" type="ORF">RN607_13210</name>
</gene>
<dbReference type="SUPFAM" id="SSF55961">
    <property type="entry name" value="Bet v1-like"/>
    <property type="match status" value="2"/>
</dbReference>
<comment type="similarity">
    <text evidence="1">Belongs to the AHA1 family.</text>
</comment>
<reference evidence="3 5" key="1">
    <citation type="submission" date="2023-09" db="EMBL/GenBank/DDBJ databases">
        <title>Demequina sp. a novel bacteria isolated from Capsicum annuum.</title>
        <authorList>
            <person name="Humaira Z."/>
            <person name="Lee J."/>
            <person name="Cho D."/>
        </authorList>
    </citation>
    <scope>NUCLEOTIDE SEQUENCE [LARGE SCALE GENOMIC DNA]</scope>
    <source>
        <strain evidence="3 5">OYTSA14</strain>
        <strain evidence="4">PMTSA13</strain>
    </source>
</reference>
<evidence type="ECO:0000313" key="5">
    <source>
        <dbReference type="Proteomes" id="UP001304125"/>
    </source>
</evidence>
<dbReference type="AlphaFoldDB" id="A0AA96F651"/>
<dbReference type="Gene3D" id="3.30.530.20">
    <property type="match status" value="2"/>
</dbReference>
<feature type="domain" description="Activator of Hsp90 ATPase homologue 1/2-like C-terminal" evidence="2">
    <location>
        <begin position="23"/>
        <end position="160"/>
    </location>
</feature>
<evidence type="ECO:0000256" key="1">
    <source>
        <dbReference type="ARBA" id="ARBA00006817"/>
    </source>
</evidence>
<dbReference type="InterPro" id="IPR013538">
    <property type="entry name" value="ASHA1/2-like_C"/>
</dbReference>
<organism evidence="3 5">
    <name type="scientific">Demequina capsici</name>
    <dbReference type="NCBI Taxonomy" id="3075620"/>
    <lineage>
        <taxon>Bacteria</taxon>
        <taxon>Bacillati</taxon>
        <taxon>Actinomycetota</taxon>
        <taxon>Actinomycetes</taxon>
        <taxon>Micrococcales</taxon>
        <taxon>Demequinaceae</taxon>
        <taxon>Demequina</taxon>
    </lineage>
</organism>
<dbReference type="InterPro" id="IPR023393">
    <property type="entry name" value="START-like_dom_sf"/>
</dbReference>
<feature type="domain" description="Activator of Hsp90 ATPase homologue 1/2-like C-terminal" evidence="2">
    <location>
        <begin position="189"/>
        <end position="323"/>
    </location>
</feature>
<dbReference type="Proteomes" id="UP001303408">
    <property type="component" value="Chromosome"/>
</dbReference>
<dbReference type="Proteomes" id="UP001304125">
    <property type="component" value="Chromosome"/>
</dbReference>
<sequence>MPITNVEKDLDALTMTITAEFPVPVSRLWGAFDDPRQLEQFWGPPGWPARFTRHDMAVGGRSHYTMTGPEGESSSGYWEFTRIEPGKTIELVDGFATDDGEPNPQMPTMRMSMVFEPTDAGSRFVSTTWFNSLDELNQLLEMGMEQGTLMAMGQMDRVLEGLREFAAGKGTLLEELSEVHVRITRWIEADRDTVWHAYNTPELMRQWLLGPDGWRMTECEMDLTKGGSYRYAWEPEEGTEGTAFGFEGECLLAEPPYRAVTTERMRGTPAPQTTNDLTMVEDDGGTLLTLVIQYPDEASKEFILGTGMVEGMETSYARLERMLQDD</sequence>
<evidence type="ECO:0000259" key="2">
    <source>
        <dbReference type="Pfam" id="PF08327"/>
    </source>
</evidence>
<dbReference type="EMBL" id="CP134880">
    <property type="protein sequence ID" value="WNM27144.1"/>
    <property type="molecule type" value="Genomic_DNA"/>
</dbReference>
<dbReference type="KEGG" id="dcp:RN607_13210"/>
<accession>A0AA96F651</accession>
<name>A0AA96F651_9MICO</name>
<dbReference type="EMBL" id="CP134879">
    <property type="protein sequence ID" value="WNM24322.1"/>
    <property type="molecule type" value="Genomic_DNA"/>
</dbReference>
<dbReference type="Pfam" id="PF08327">
    <property type="entry name" value="AHSA1"/>
    <property type="match status" value="2"/>
</dbReference>
<dbReference type="RefSeq" id="WP_313497921.1">
    <property type="nucleotide sequence ID" value="NZ_CP134879.1"/>
</dbReference>